<keyword evidence="6" id="KW-1133">Transmembrane helix</keyword>
<proteinExistence type="inferred from homology"/>
<evidence type="ECO:0000256" key="6">
    <source>
        <dbReference type="SAM" id="Phobius"/>
    </source>
</evidence>
<dbReference type="EMBL" id="ML014152">
    <property type="protein sequence ID" value="RKP02101.1"/>
    <property type="molecule type" value="Genomic_DNA"/>
</dbReference>
<reference evidence="9" key="1">
    <citation type="journal article" date="2018" name="Nat. Microbiol.">
        <title>Leveraging single-cell genomics to expand the fungal tree of life.</title>
        <authorList>
            <person name="Ahrendt S.R."/>
            <person name="Quandt C.A."/>
            <person name="Ciobanu D."/>
            <person name="Clum A."/>
            <person name="Salamov A."/>
            <person name="Andreopoulos B."/>
            <person name="Cheng J.F."/>
            <person name="Woyke T."/>
            <person name="Pelin A."/>
            <person name="Henrissat B."/>
            <person name="Reynolds N.K."/>
            <person name="Benny G.L."/>
            <person name="Smith M.E."/>
            <person name="James T.Y."/>
            <person name="Grigoriev I.V."/>
        </authorList>
    </citation>
    <scope>NUCLEOTIDE SEQUENCE [LARGE SCALE GENOMIC DNA]</scope>
    <source>
        <strain evidence="9">ATCC 52028</strain>
    </source>
</reference>
<dbReference type="PANTHER" id="PTHR40079:SF4">
    <property type="entry name" value="GH26 DOMAIN-CONTAINING PROTEIN-RELATED"/>
    <property type="match status" value="1"/>
</dbReference>
<keyword evidence="6" id="KW-0812">Transmembrane</keyword>
<feature type="active site" description="Proton donor" evidence="4">
    <location>
        <position position="313"/>
    </location>
</feature>
<evidence type="ECO:0000313" key="8">
    <source>
        <dbReference type="EMBL" id="RKP02101.1"/>
    </source>
</evidence>
<dbReference type="SUPFAM" id="SSF51445">
    <property type="entry name" value="(Trans)glycosidases"/>
    <property type="match status" value="1"/>
</dbReference>
<feature type="region of interest" description="Disordered" evidence="5">
    <location>
        <begin position="1"/>
        <end position="128"/>
    </location>
</feature>
<dbReference type="PROSITE" id="PS51764">
    <property type="entry name" value="GH26"/>
    <property type="match status" value="1"/>
</dbReference>
<evidence type="ECO:0000256" key="3">
    <source>
        <dbReference type="ARBA" id="ARBA00023295"/>
    </source>
</evidence>
<dbReference type="GO" id="GO:0016985">
    <property type="term" value="F:mannan endo-1,4-beta-mannosidase activity"/>
    <property type="evidence" value="ECO:0007669"/>
    <property type="project" value="InterPro"/>
</dbReference>
<dbReference type="Proteomes" id="UP000274922">
    <property type="component" value="Unassembled WGS sequence"/>
</dbReference>
<dbReference type="OrthoDB" id="428177at2759"/>
<feature type="transmembrane region" description="Helical" evidence="6">
    <location>
        <begin position="135"/>
        <end position="158"/>
    </location>
</feature>
<evidence type="ECO:0000259" key="7">
    <source>
        <dbReference type="PROSITE" id="PS51764"/>
    </source>
</evidence>
<keyword evidence="3 4" id="KW-0326">Glycosidase</keyword>
<dbReference type="Pfam" id="PF02156">
    <property type="entry name" value="Glyco_hydro_26"/>
    <property type="match status" value="1"/>
</dbReference>
<evidence type="ECO:0000256" key="5">
    <source>
        <dbReference type="SAM" id="MobiDB-lite"/>
    </source>
</evidence>
<keyword evidence="9" id="KW-1185">Reference proteome</keyword>
<keyword evidence="2 4" id="KW-0378">Hydrolase</keyword>
<dbReference type="AlphaFoldDB" id="A0A4P9XAI4"/>
<comment type="similarity">
    <text evidence="1 4">Belongs to the glycosyl hydrolase 26 family.</text>
</comment>
<gene>
    <name evidence="8" type="ORF">CXG81DRAFT_25257</name>
</gene>
<sequence length="570" mass="61867">MSRDVPRSPYQGQYQGSPQPAMSGYEQYARPAVGGPRIASPRSPMAGVRSPPPAPAYSPSYPTQPTATAAYPTMASTPTPHNAAPTKFAVSNATGYPDNSRATQYAGAGAGGAEGGKRAASADPARRRRRRRRRIIWALAILVPLVIAGVVLGVVFGLRSKNDPKGKYVRSGATGTGSRSQLVTTLDVNPDSLFPGQAVGGSLDWAKGQTPAQFNSNIKHRAGYFDSFYHFDKTLFDKIYKVNGTASTNLIGYQADMIRQVNGVFLLTMMPDVDGYGLQAVIDDKDKIVTSLADTCLQINSWGIPILFRFGHEMNGNWYPYAGQPALFKKAWRSLHDAINKVTSQTYFLWSPNYSSGYPYGVSSGNPSWNMLPGTTKAQAASANDAARFAELDTNKDGVFNELDDPFTPYWPSEAYVDWVGASIYGYNGTNPDQNGVARAGFLRNAITTGASQWIQGSANVSLYHDFSAKYNKPFLISETSAPSIGGSSNGVSELQMKQAWWQQVWPSATNDPAFATDFPLYKGACWFEVDKVEEGQFRTFSLTAAVRTAFSNYITSLVSSKTVTEAPTR</sequence>
<dbReference type="GO" id="GO:0006080">
    <property type="term" value="P:substituted mannan metabolic process"/>
    <property type="evidence" value="ECO:0007669"/>
    <property type="project" value="InterPro"/>
</dbReference>
<accession>A0A4P9XAI4</accession>
<evidence type="ECO:0000256" key="2">
    <source>
        <dbReference type="ARBA" id="ARBA00022801"/>
    </source>
</evidence>
<dbReference type="InterPro" id="IPR022790">
    <property type="entry name" value="GH26_dom"/>
</dbReference>
<feature type="active site" description="Nucleophile" evidence="4">
    <location>
        <position position="479"/>
    </location>
</feature>
<feature type="compositionally biased region" description="Low complexity" evidence="5">
    <location>
        <begin position="8"/>
        <end position="20"/>
    </location>
</feature>
<organism evidence="8 9">
    <name type="scientific">Caulochytrium protostelioides</name>
    <dbReference type="NCBI Taxonomy" id="1555241"/>
    <lineage>
        <taxon>Eukaryota</taxon>
        <taxon>Fungi</taxon>
        <taxon>Fungi incertae sedis</taxon>
        <taxon>Chytridiomycota</taxon>
        <taxon>Chytridiomycota incertae sedis</taxon>
        <taxon>Chytridiomycetes</taxon>
        <taxon>Caulochytriales</taxon>
        <taxon>Caulochytriaceae</taxon>
        <taxon>Caulochytrium</taxon>
    </lineage>
</organism>
<evidence type="ECO:0000256" key="4">
    <source>
        <dbReference type="PROSITE-ProRule" id="PRU01100"/>
    </source>
</evidence>
<evidence type="ECO:0000313" key="9">
    <source>
        <dbReference type="Proteomes" id="UP000274922"/>
    </source>
</evidence>
<protein>
    <recommendedName>
        <fullName evidence="7">GH26 domain-containing protein</fullName>
    </recommendedName>
</protein>
<dbReference type="PANTHER" id="PTHR40079">
    <property type="entry name" value="MANNAN ENDO-1,4-BETA-MANNOSIDASE E-RELATED"/>
    <property type="match status" value="1"/>
</dbReference>
<keyword evidence="6" id="KW-0472">Membrane</keyword>
<dbReference type="InterPro" id="IPR000805">
    <property type="entry name" value="Glyco_hydro_26"/>
</dbReference>
<feature type="compositionally biased region" description="Low complexity" evidence="5">
    <location>
        <begin position="57"/>
        <end position="80"/>
    </location>
</feature>
<dbReference type="InterPro" id="IPR017853">
    <property type="entry name" value="GH"/>
</dbReference>
<evidence type="ECO:0000256" key="1">
    <source>
        <dbReference type="ARBA" id="ARBA00007754"/>
    </source>
</evidence>
<feature type="domain" description="GH26" evidence="7">
    <location>
        <begin position="177"/>
        <end position="567"/>
    </location>
</feature>
<dbReference type="Gene3D" id="3.20.20.80">
    <property type="entry name" value="Glycosidases"/>
    <property type="match status" value="1"/>
</dbReference>
<name>A0A4P9XAI4_9FUNG</name>